<proteinExistence type="predicted"/>
<reference evidence="1" key="1">
    <citation type="journal article" date="2023" name="IScience">
        <title>Live-bearing cockroach genome reveals convergent evolutionary mechanisms linked to viviparity in insects and beyond.</title>
        <authorList>
            <person name="Fouks B."/>
            <person name="Harrison M.C."/>
            <person name="Mikhailova A.A."/>
            <person name="Marchal E."/>
            <person name="English S."/>
            <person name="Carruthers M."/>
            <person name="Jennings E.C."/>
            <person name="Chiamaka E.L."/>
            <person name="Frigard R.A."/>
            <person name="Pippel M."/>
            <person name="Attardo G.M."/>
            <person name="Benoit J.B."/>
            <person name="Bornberg-Bauer E."/>
            <person name="Tobe S.S."/>
        </authorList>
    </citation>
    <scope>NUCLEOTIDE SEQUENCE</scope>
    <source>
        <strain evidence="1">Stay&amp;Tobe</strain>
    </source>
</reference>
<feature type="non-terminal residue" evidence="1">
    <location>
        <position position="59"/>
    </location>
</feature>
<organism evidence="1 2">
    <name type="scientific">Diploptera punctata</name>
    <name type="common">Pacific beetle cockroach</name>
    <dbReference type="NCBI Taxonomy" id="6984"/>
    <lineage>
        <taxon>Eukaryota</taxon>
        <taxon>Metazoa</taxon>
        <taxon>Ecdysozoa</taxon>
        <taxon>Arthropoda</taxon>
        <taxon>Hexapoda</taxon>
        <taxon>Insecta</taxon>
        <taxon>Pterygota</taxon>
        <taxon>Neoptera</taxon>
        <taxon>Polyneoptera</taxon>
        <taxon>Dictyoptera</taxon>
        <taxon>Blattodea</taxon>
        <taxon>Blaberoidea</taxon>
        <taxon>Blaberidae</taxon>
        <taxon>Diplopterinae</taxon>
        <taxon>Diploptera</taxon>
    </lineage>
</organism>
<dbReference type="EMBL" id="JASPKZ010008874">
    <property type="protein sequence ID" value="KAJ9578552.1"/>
    <property type="molecule type" value="Genomic_DNA"/>
</dbReference>
<evidence type="ECO:0000313" key="2">
    <source>
        <dbReference type="Proteomes" id="UP001233999"/>
    </source>
</evidence>
<dbReference type="Proteomes" id="UP001233999">
    <property type="component" value="Unassembled WGS sequence"/>
</dbReference>
<keyword evidence="2" id="KW-1185">Reference proteome</keyword>
<dbReference type="AlphaFoldDB" id="A0AAD7ZE86"/>
<comment type="caution">
    <text evidence="1">The sequence shown here is derived from an EMBL/GenBank/DDBJ whole genome shotgun (WGS) entry which is preliminary data.</text>
</comment>
<reference evidence="1" key="2">
    <citation type="submission" date="2023-05" db="EMBL/GenBank/DDBJ databases">
        <authorList>
            <person name="Fouks B."/>
        </authorList>
    </citation>
    <scope>NUCLEOTIDE SEQUENCE</scope>
    <source>
        <strain evidence="1">Stay&amp;Tobe</strain>
        <tissue evidence="1">Testes</tissue>
    </source>
</reference>
<gene>
    <name evidence="1" type="ORF">L9F63_005281</name>
</gene>
<feature type="non-terminal residue" evidence="1">
    <location>
        <position position="1"/>
    </location>
</feature>
<protein>
    <submittedName>
        <fullName evidence="1">Uncharacterized protein</fullName>
    </submittedName>
</protein>
<name>A0AAD7ZE86_DIPPU</name>
<evidence type="ECO:0000313" key="1">
    <source>
        <dbReference type="EMBL" id="KAJ9578552.1"/>
    </source>
</evidence>
<sequence>ASDEMEELRGNFKYQNRHYNGLSTKRLKLHAYKVQLVQRKSMKTVLRTTLDNIFPGRWI</sequence>
<accession>A0AAD7ZE86</accession>